<evidence type="ECO:0000313" key="1">
    <source>
        <dbReference type="EMBL" id="DAD23835.1"/>
    </source>
</evidence>
<dbReference type="Proteomes" id="UP000607653">
    <property type="component" value="Unassembled WGS sequence"/>
</dbReference>
<dbReference type="AlphaFoldDB" id="A0A822XYJ8"/>
<accession>A0A822XYJ8</accession>
<organism evidence="1 2">
    <name type="scientific">Nelumbo nucifera</name>
    <name type="common">Sacred lotus</name>
    <dbReference type="NCBI Taxonomy" id="4432"/>
    <lineage>
        <taxon>Eukaryota</taxon>
        <taxon>Viridiplantae</taxon>
        <taxon>Streptophyta</taxon>
        <taxon>Embryophyta</taxon>
        <taxon>Tracheophyta</taxon>
        <taxon>Spermatophyta</taxon>
        <taxon>Magnoliopsida</taxon>
        <taxon>Proteales</taxon>
        <taxon>Nelumbonaceae</taxon>
        <taxon>Nelumbo</taxon>
    </lineage>
</organism>
<reference evidence="1 2" key="1">
    <citation type="journal article" date="2020" name="Mol. Biol. Evol.">
        <title>Distinct Expression and Methylation Patterns for Genes with Different Fates following a Single Whole-Genome Duplication in Flowering Plants.</title>
        <authorList>
            <person name="Shi T."/>
            <person name="Rahmani R.S."/>
            <person name="Gugger P.F."/>
            <person name="Wang M."/>
            <person name="Li H."/>
            <person name="Zhang Y."/>
            <person name="Li Z."/>
            <person name="Wang Q."/>
            <person name="Van de Peer Y."/>
            <person name="Marchal K."/>
            <person name="Chen J."/>
        </authorList>
    </citation>
    <scope>NUCLEOTIDE SEQUENCE [LARGE SCALE GENOMIC DNA]</scope>
    <source>
        <tissue evidence="1">Leaf</tissue>
    </source>
</reference>
<gene>
    <name evidence="1" type="ORF">HUJ06_025298</name>
</gene>
<evidence type="ECO:0000313" key="2">
    <source>
        <dbReference type="Proteomes" id="UP000607653"/>
    </source>
</evidence>
<name>A0A822XYJ8_NELNU</name>
<comment type="caution">
    <text evidence="1">The sequence shown here is derived from an EMBL/GenBank/DDBJ whole genome shotgun (WGS) entry which is preliminary data.</text>
</comment>
<keyword evidence="2" id="KW-1185">Reference proteome</keyword>
<protein>
    <submittedName>
        <fullName evidence="1">Uncharacterized protein</fullName>
    </submittedName>
</protein>
<dbReference type="EMBL" id="DUZY01000001">
    <property type="protein sequence ID" value="DAD23835.1"/>
    <property type="molecule type" value="Genomic_DNA"/>
</dbReference>
<sequence>MDDLHSFVSGLRQLGFERNIEIGVNASQIPF</sequence>
<proteinExistence type="predicted"/>